<feature type="signal peptide" evidence="5">
    <location>
        <begin position="1"/>
        <end position="20"/>
    </location>
</feature>
<dbReference type="STRING" id="1160509.A0A3N4HSR1"/>
<comment type="subunit">
    <text evidence="2">Homodimer; disulfide-linked.</text>
</comment>
<evidence type="ECO:0000256" key="5">
    <source>
        <dbReference type="SAM" id="SignalP"/>
    </source>
</evidence>
<dbReference type="Proteomes" id="UP000275078">
    <property type="component" value="Unassembled WGS sequence"/>
</dbReference>
<evidence type="ECO:0000256" key="2">
    <source>
        <dbReference type="ARBA" id="ARBA00011748"/>
    </source>
</evidence>
<accession>A0A3N4HSR1</accession>
<evidence type="ECO:0000256" key="1">
    <source>
        <dbReference type="ARBA" id="ARBA00008693"/>
    </source>
</evidence>
<gene>
    <name evidence="6" type="ORF">BJ508DRAFT_417762</name>
</gene>
<evidence type="ECO:0000256" key="4">
    <source>
        <dbReference type="ARBA" id="ARBA00023157"/>
    </source>
</evidence>
<protein>
    <recommendedName>
        <fullName evidence="8">Extracellular membrane protein CFEM domain-containing protein</fullName>
    </recommendedName>
</protein>
<keyword evidence="3" id="KW-0372">Hormone</keyword>
<dbReference type="PANTHER" id="PTHR11245:SF6">
    <property type="entry name" value="DUF19 DOMAIN-CONTAINING PROTEIN"/>
    <property type="match status" value="1"/>
</dbReference>
<evidence type="ECO:0000313" key="7">
    <source>
        <dbReference type="Proteomes" id="UP000275078"/>
    </source>
</evidence>
<sequence>MRLFNALTTFLAVAASAVIASPLANLEATAELAAVVDKRGICDAPTGSCAFYKTCLEDKYKCGEKGYPLNYGYKYCKKFADAKSKFSTKGQTWVTNTMKCLQKKLVSHTSGSTCTKLEKAAFASHSTCYLSNGVCDLSLGDLWDIFWTVGIGGLFGGIANLKEAAQTAAPCLVSKLDYLILV</sequence>
<keyword evidence="5" id="KW-0732">Signal</keyword>
<dbReference type="GO" id="GO:0005576">
    <property type="term" value="C:extracellular region"/>
    <property type="evidence" value="ECO:0007669"/>
    <property type="project" value="InterPro"/>
</dbReference>
<dbReference type="GO" id="GO:0005179">
    <property type="term" value="F:hormone activity"/>
    <property type="evidence" value="ECO:0007669"/>
    <property type="project" value="UniProtKB-KW"/>
</dbReference>
<keyword evidence="4" id="KW-1015">Disulfide bond</keyword>
<dbReference type="OrthoDB" id="2251794at2759"/>
<name>A0A3N4HSR1_ASCIM</name>
<dbReference type="AlphaFoldDB" id="A0A3N4HSR1"/>
<evidence type="ECO:0000313" key="6">
    <source>
        <dbReference type="EMBL" id="RPA76036.1"/>
    </source>
</evidence>
<dbReference type="GO" id="GO:0006874">
    <property type="term" value="P:intracellular calcium ion homeostasis"/>
    <property type="evidence" value="ECO:0007669"/>
    <property type="project" value="TreeGrafter"/>
</dbReference>
<evidence type="ECO:0000256" key="3">
    <source>
        <dbReference type="ARBA" id="ARBA00022702"/>
    </source>
</evidence>
<dbReference type="InterPro" id="IPR004978">
    <property type="entry name" value="Stanniocalcin"/>
</dbReference>
<feature type="chain" id="PRO_5018249790" description="Extracellular membrane protein CFEM domain-containing protein" evidence="5">
    <location>
        <begin position="21"/>
        <end position="182"/>
    </location>
</feature>
<comment type="similarity">
    <text evidence="1">Belongs to the stanniocalcin family.</text>
</comment>
<reference evidence="6 7" key="1">
    <citation type="journal article" date="2018" name="Nat. Ecol. Evol.">
        <title>Pezizomycetes genomes reveal the molecular basis of ectomycorrhizal truffle lifestyle.</title>
        <authorList>
            <person name="Murat C."/>
            <person name="Payen T."/>
            <person name="Noel B."/>
            <person name="Kuo A."/>
            <person name="Morin E."/>
            <person name="Chen J."/>
            <person name="Kohler A."/>
            <person name="Krizsan K."/>
            <person name="Balestrini R."/>
            <person name="Da Silva C."/>
            <person name="Montanini B."/>
            <person name="Hainaut M."/>
            <person name="Levati E."/>
            <person name="Barry K.W."/>
            <person name="Belfiori B."/>
            <person name="Cichocki N."/>
            <person name="Clum A."/>
            <person name="Dockter R.B."/>
            <person name="Fauchery L."/>
            <person name="Guy J."/>
            <person name="Iotti M."/>
            <person name="Le Tacon F."/>
            <person name="Lindquist E.A."/>
            <person name="Lipzen A."/>
            <person name="Malagnac F."/>
            <person name="Mello A."/>
            <person name="Molinier V."/>
            <person name="Miyauchi S."/>
            <person name="Poulain J."/>
            <person name="Riccioni C."/>
            <person name="Rubini A."/>
            <person name="Sitrit Y."/>
            <person name="Splivallo R."/>
            <person name="Traeger S."/>
            <person name="Wang M."/>
            <person name="Zifcakova L."/>
            <person name="Wipf D."/>
            <person name="Zambonelli A."/>
            <person name="Paolocci F."/>
            <person name="Nowrousian M."/>
            <person name="Ottonello S."/>
            <person name="Baldrian P."/>
            <person name="Spatafora J.W."/>
            <person name="Henrissat B."/>
            <person name="Nagy L.G."/>
            <person name="Aury J.M."/>
            <person name="Wincker P."/>
            <person name="Grigoriev I.V."/>
            <person name="Bonfante P."/>
            <person name="Martin F.M."/>
        </authorList>
    </citation>
    <scope>NUCLEOTIDE SEQUENCE [LARGE SCALE GENOMIC DNA]</scope>
    <source>
        <strain evidence="6 7">RN42</strain>
    </source>
</reference>
<dbReference type="Pfam" id="PF03298">
    <property type="entry name" value="Stanniocalcin"/>
    <property type="match status" value="1"/>
</dbReference>
<evidence type="ECO:0008006" key="8">
    <source>
        <dbReference type="Google" id="ProtNLM"/>
    </source>
</evidence>
<organism evidence="6 7">
    <name type="scientific">Ascobolus immersus RN42</name>
    <dbReference type="NCBI Taxonomy" id="1160509"/>
    <lineage>
        <taxon>Eukaryota</taxon>
        <taxon>Fungi</taxon>
        <taxon>Dikarya</taxon>
        <taxon>Ascomycota</taxon>
        <taxon>Pezizomycotina</taxon>
        <taxon>Pezizomycetes</taxon>
        <taxon>Pezizales</taxon>
        <taxon>Ascobolaceae</taxon>
        <taxon>Ascobolus</taxon>
    </lineage>
</organism>
<dbReference type="PANTHER" id="PTHR11245">
    <property type="entry name" value="STANNIOCALCIN"/>
    <property type="match status" value="1"/>
</dbReference>
<dbReference type="EMBL" id="ML119752">
    <property type="protein sequence ID" value="RPA76036.1"/>
    <property type="molecule type" value="Genomic_DNA"/>
</dbReference>
<keyword evidence="7" id="KW-1185">Reference proteome</keyword>
<proteinExistence type="inferred from homology"/>